<proteinExistence type="predicted"/>
<gene>
    <name evidence="1" type="ORF">LCMAC101_01730</name>
</gene>
<reference evidence="1" key="1">
    <citation type="journal article" date="2019" name="MBio">
        <title>Virus Genomes from Deep Sea Sediments Expand the Ocean Megavirome and Support Independent Origins of Viral Gigantism.</title>
        <authorList>
            <person name="Backstrom D."/>
            <person name="Yutin N."/>
            <person name="Jorgensen S.L."/>
            <person name="Dharamshi J."/>
            <person name="Homa F."/>
            <person name="Zaremba-Niedwiedzka K."/>
            <person name="Spang A."/>
            <person name="Wolf Y.I."/>
            <person name="Koonin E.V."/>
            <person name="Ettema T.J."/>
        </authorList>
    </citation>
    <scope>NUCLEOTIDE SEQUENCE</scope>
</reference>
<name>A0A481YQY9_9VIRU</name>
<organism evidence="1">
    <name type="scientific">Marseillevirus LCMAC101</name>
    <dbReference type="NCBI Taxonomy" id="2506602"/>
    <lineage>
        <taxon>Viruses</taxon>
        <taxon>Varidnaviria</taxon>
        <taxon>Bamfordvirae</taxon>
        <taxon>Nucleocytoviricota</taxon>
        <taxon>Megaviricetes</taxon>
        <taxon>Pimascovirales</taxon>
        <taxon>Pimascovirales incertae sedis</taxon>
        <taxon>Marseilleviridae</taxon>
    </lineage>
</organism>
<accession>A0A481YQY9</accession>
<sequence length="106" mass="12857">MNICDFCNNLTDKEVIDLFGDHKSECTHVNDSEYMEVRRRALLHYLLYFIEKGNNKERKVTLGKCIEEKDYNKLKDVIVNDQYFYEPLYTIRDERKIPDWWNKKGV</sequence>
<evidence type="ECO:0000313" key="1">
    <source>
        <dbReference type="EMBL" id="QBK85578.1"/>
    </source>
</evidence>
<protein>
    <submittedName>
        <fullName evidence="1">Uncharacterized protein</fullName>
    </submittedName>
</protein>
<dbReference type="EMBL" id="MK500327">
    <property type="protein sequence ID" value="QBK85578.1"/>
    <property type="molecule type" value="Genomic_DNA"/>
</dbReference>